<dbReference type="InterPro" id="IPR003594">
    <property type="entry name" value="HATPase_dom"/>
</dbReference>
<dbReference type="InterPro" id="IPR003661">
    <property type="entry name" value="HisK_dim/P_dom"/>
</dbReference>
<evidence type="ECO:0000256" key="1">
    <source>
        <dbReference type="ARBA" id="ARBA00000085"/>
    </source>
</evidence>
<evidence type="ECO:0000256" key="2">
    <source>
        <dbReference type="ARBA" id="ARBA00012438"/>
    </source>
</evidence>
<dbReference type="Pfam" id="PF13426">
    <property type="entry name" value="PAS_9"/>
    <property type="match status" value="2"/>
</dbReference>
<protein>
    <recommendedName>
        <fullName evidence="2">histidine kinase</fullName>
        <ecNumber evidence="2">2.7.13.3</ecNumber>
    </recommendedName>
</protein>
<keyword evidence="6" id="KW-0902">Two-component regulatory system</keyword>
<dbReference type="InterPro" id="IPR013656">
    <property type="entry name" value="PAS_4"/>
</dbReference>
<evidence type="ECO:0000259" key="10">
    <source>
        <dbReference type="PROSITE" id="PS50113"/>
    </source>
</evidence>
<dbReference type="CDD" id="cd00082">
    <property type="entry name" value="HisKA"/>
    <property type="match status" value="1"/>
</dbReference>
<dbReference type="InterPro" id="IPR050736">
    <property type="entry name" value="Sensor_HK_Regulatory"/>
</dbReference>
<dbReference type="SUPFAM" id="SSF55874">
    <property type="entry name" value="ATPase domain of HSP90 chaperone/DNA topoisomerase II/histidine kinase"/>
    <property type="match status" value="1"/>
</dbReference>
<dbReference type="PRINTS" id="PR00344">
    <property type="entry name" value="BCTRLSENSOR"/>
</dbReference>
<dbReference type="SUPFAM" id="SSF55785">
    <property type="entry name" value="PYP-like sensor domain (PAS domain)"/>
    <property type="match status" value="3"/>
</dbReference>
<keyword evidence="5" id="KW-0418">Kinase</keyword>
<dbReference type="CDD" id="cd00130">
    <property type="entry name" value="PAS"/>
    <property type="match status" value="3"/>
</dbReference>
<organism evidence="11 12">
    <name type="scientific">Uliginosibacterium aquaticum</name>
    <dbReference type="NCBI Taxonomy" id="2731212"/>
    <lineage>
        <taxon>Bacteria</taxon>
        <taxon>Pseudomonadati</taxon>
        <taxon>Pseudomonadota</taxon>
        <taxon>Betaproteobacteria</taxon>
        <taxon>Rhodocyclales</taxon>
        <taxon>Zoogloeaceae</taxon>
        <taxon>Uliginosibacterium</taxon>
    </lineage>
</organism>
<feature type="domain" description="PAC" evidence="10">
    <location>
        <begin position="415"/>
        <end position="466"/>
    </location>
</feature>
<feature type="domain" description="PAC" evidence="10">
    <location>
        <begin position="674"/>
        <end position="726"/>
    </location>
</feature>
<dbReference type="NCBIfam" id="TIGR00229">
    <property type="entry name" value="sensory_box"/>
    <property type="match status" value="3"/>
</dbReference>
<dbReference type="SUPFAM" id="SSF47384">
    <property type="entry name" value="Homodimeric domain of signal transducing histidine kinase"/>
    <property type="match status" value="1"/>
</dbReference>
<keyword evidence="7" id="KW-1133">Transmembrane helix</keyword>
<reference evidence="11 12" key="1">
    <citation type="submission" date="2020-06" db="EMBL/GenBank/DDBJ databases">
        <title>Draft genome of Uliginosibacterium sp. IMCC34675.</title>
        <authorList>
            <person name="Song J."/>
        </authorList>
    </citation>
    <scope>NUCLEOTIDE SEQUENCE [LARGE SCALE GENOMIC DNA]</scope>
    <source>
        <strain evidence="11 12">IMCC34675</strain>
    </source>
</reference>
<dbReference type="InterPro" id="IPR000700">
    <property type="entry name" value="PAS-assoc_C"/>
</dbReference>
<feature type="domain" description="PAS" evidence="9">
    <location>
        <begin position="603"/>
        <end position="678"/>
    </location>
</feature>
<comment type="caution">
    <text evidence="11">The sequence shown here is derived from an EMBL/GenBank/DDBJ whole genome shotgun (WGS) entry which is preliminary data.</text>
</comment>
<feature type="transmembrane region" description="Helical" evidence="7">
    <location>
        <begin position="315"/>
        <end position="333"/>
    </location>
</feature>
<accession>A0ABX2ICD8</accession>
<dbReference type="InterPro" id="IPR004358">
    <property type="entry name" value="Sig_transdc_His_kin-like_C"/>
</dbReference>
<dbReference type="PROSITE" id="PS50109">
    <property type="entry name" value="HIS_KIN"/>
    <property type="match status" value="1"/>
</dbReference>
<dbReference type="InterPro" id="IPR036097">
    <property type="entry name" value="HisK_dim/P_sf"/>
</dbReference>
<dbReference type="CDD" id="cd12914">
    <property type="entry name" value="PDC1_DGC_like"/>
    <property type="match status" value="1"/>
</dbReference>
<dbReference type="EMBL" id="JABCSC020000001">
    <property type="protein sequence ID" value="NSL54166.1"/>
    <property type="molecule type" value="Genomic_DNA"/>
</dbReference>
<dbReference type="PROSITE" id="PS50113">
    <property type="entry name" value="PAC"/>
    <property type="match status" value="3"/>
</dbReference>
<keyword evidence="7" id="KW-0812">Transmembrane</keyword>
<dbReference type="Pfam" id="PF08448">
    <property type="entry name" value="PAS_4"/>
    <property type="match status" value="1"/>
</dbReference>
<gene>
    <name evidence="11" type="ORF">HJ583_003940</name>
</gene>
<dbReference type="InterPro" id="IPR036890">
    <property type="entry name" value="HATPase_C_sf"/>
</dbReference>
<dbReference type="SMART" id="SM00086">
    <property type="entry name" value="PAC"/>
    <property type="match status" value="3"/>
</dbReference>
<keyword evidence="12" id="KW-1185">Reference proteome</keyword>
<dbReference type="Gene3D" id="3.30.565.10">
    <property type="entry name" value="Histidine kinase-like ATPase, C-terminal domain"/>
    <property type="match status" value="1"/>
</dbReference>
<evidence type="ECO:0000256" key="7">
    <source>
        <dbReference type="SAM" id="Phobius"/>
    </source>
</evidence>
<feature type="transmembrane region" description="Helical" evidence="7">
    <location>
        <begin position="37"/>
        <end position="59"/>
    </location>
</feature>
<evidence type="ECO:0000259" key="9">
    <source>
        <dbReference type="PROSITE" id="PS50112"/>
    </source>
</evidence>
<feature type="domain" description="Histidine kinase" evidence="8">
    <location>
        <begin position="744"/>
        <end position="967"/>
    </location>
</feature>
<dbReference type="Gene3D" id="3.30.450.20">
    <property type="entry name" value="PAS domain"/>
    <property type="match status" value="5"/>
</dbReference>
<proteinExistence type="predicted"/>
<dbReference type="SMART" id="SM00387">
    <property type="entry name" value="HATPase_c"/>
    <property type="match status" value="1"/>
</dbReference>
<evidence type="ECO:0000313" key="12">
    <source>
        <dbReference type="Proteomes" id="UP000778523"/>
    </source>
</evidence>
<dbReference type="CDD" id="cd12915">
    <property type="entry name" value="PDC2_DGC_like"/>
    <property type="match status" value="1"/>
</dbReference>
<dbReference type="PROSITE" id="PS50112">
    <property type="entry name" value="PAS"/>
    <property type="match status" value="1"/>
</dbReference>
<dbReference type="SMART" id="SM00388">
    <property type="entry name" value="HisKA"/>
    <property type="match status" value="1"/>
</dbReference>
<keyword evidence="4" id="KW-0808">Transferase</keyword>
<dbReference type="SMART" id="SM00091">
    <property type="entry name" value="PAS"/>
    <property type="match status" value="3"/>
</dbReference>
<dbReference type="Proteomes" id="UP000778523">
    <property type="component" value="Unassembled WGS sequence"/>
</dbReference>
<dbReference type="InterPro" id="IPR005467">
    <property type="entry name" value="His_kinase_dom"/>
</dbReference>
<dbReference type="Pfam" id="PF00512">
    <property type="entry name" value="HisKA"/>
    <property type="match status" value="1"/>
</dbReference>
<dbReference type="InterPro" id="IPR000014">
    <property type="entry name" value="PAS"/>
</dbReference>
<name>A0ABX2ICD8_9RHOO</name>
<dbReference type="RefSeq" id="WP_170020655.1">
    <property type="nucleotide sequence ID" value="NZ_JABCSC020000001.1"/>
</dbReference>
<dbReference type="Gene3D" id="1.10.287.130">
    <property type="match status" value="1"/>
</dbReference>
<dbReference type="InterPro" id="IPR035965">
    <property type="entry name" value="PAS-like_dom_sf"/>
</dbReference>
<evidence type="ECO:0000256" key="5">
    <source>
        <dbReference type="ARBA" id="ARBA00022777"/>
    </source>
</evidence>
<evidence type="ECO:0000256" key="4">
    <source>
        <dbReference type="ARBA" id="ARBA00022679"/>
    </source>
</evidence>
<comment type="catalytic activity">
    <reaction evidence="1">
        <text>ATP + protein L-histidine = ADP + protein N-phospho-L-histidine.</text>
        <dbReference type="EC" id="2.7.13.3"/>
    </reaction>
</comment>
<evidence type="ECO:0000256" key="6">
    <source>
        <dbReference type="ARBA" id="ARBA00023012"/>
    </source>
</evidence>
<keyword evidence="3" id="KW-0597">Phosphoprotein</keyword>
<evidence type="ECO:0000259" key="8">
    <source>
        <dbReference type="PROSITE" id="PS50109"/>
    </source>
</evidence>
<dbReference type="CDD" id="cd00075">
    <property type="entry name" value="HATPase"/>
    <property type="match status" value="1"/>
</dbReference>
<evidence type="ECO:0000313" key="11">
    <source>
        <dbReference type="EMBL" id="NSL54166.1"/>
    </source>
</evidence>
<dbReference type="PANTHER" id="PTHR43711:SF1">
    <property type="entry name" value="HISTIDINE KINASE 1"/>
    <property type="match status" value="1"/>
</dbReference>
<feature type="domain" description="PAC" evidence="10">
    <location>
        <begin position="551"/>
        <end position="602"/>
    </location>
</feature>
<evidence type="ECO:0000256" key="3">
    <source>
        <dbReference type="ARBA" id="ARBA00022553"/>
    </source>
</evidence>
<dbReference type="PANTHER" id="PTHR43711">
    <property type="entry name" value="TWO-COMPONENT HISTIDINE KINASE"/>
    <property type="match status" value="1"/>
</dbReference>
<sequence>MPVYPVTMNLHWFDQLFSKHPHPDARPLLRRLRQGVLVFYALTLLIVLLAVAWISYADYQGTLRSTERQALSLARSLDEHATRSLVSVEQAMQNVAEDVERAGGMNRLDEHWAHERMKGKVELTPQIRAIIVMNSRGTLAAHGLEYPTRRVDLSDRAYFAYHRSHNDVRLRIGEPIISRTDYKWLIPLTRRINTADSQFDGVMLSGVEPDYFLRFYDSLQLERGTSIQLLRTDGVLLLNHPLDITQLGKNLRDNDSASFDALQLNRTAFFRDQSAEGDHFVAQLVSASSVPVIVRVKLDTERVLAKFVTDTRMRVALSSLILVALSLMLFVLLRQIRRVEESESRLQLTQFAMDESPEMILWCDSGGHLQYANRRLAEVSQFSASELLSMGFGELIGDSEQRWEQLENTLRIVGRQSQESVLRCKNGQRVPLELTAARISDKHRHYLCITARDISERLAAEEELRRHRDHLQEMVTERTAEVRTVLDANPLAIVLSVQEHMQLVNPAFEALFGYGMNSINGLPERLIHASEESYSQTRRAIENRVALGGTYRGEAELRRSDGSMFWAMLFARALVPNEPERGLVFIIEDVTAQRTAALALRQSEQLKRSVLDTTADSFALIDRQRRFVDVNQALCLQLGISRGALLGQTPEAVWGEAIAGRLFPQDDKQLSATARREIILPVQDGQRHPFMVSYGLIPDDRGETEYVFAFLSDISRQKEIEKTLLEAKEAAEAASHAKSTFLTNMSHELRTPMHAILSFSEMGLHKSGANEASELARYFERIQNAGKRLLALLNDLLDMSRLEADKMSYDKARHYLQNTVQAAIAEVSSLTMAKALSLLNNDSYPRLLATYDKARLTQVLINLLSNAIKFSPAKSSIEIDYLSEADPVTGQPVVGLTVRDHGPGIPEGELELIFDSFEQSSKAPSPGGTGLGLTISRRIMLDHGGSICAANHPEGGAVFTIRLPAEAPSPALTEHA</sequence>
<dbReference type="InterPro" id="IPR001610">
    <property type="entry name" value="PAC"/>
</dbReference>
<keyword evidence="7" id="KW-0472">Membrane</keyword>
<dbReference type="EC" id="2.7.13.3" evidence="2"/>
<dbReference type="Pfam" id="PF02518">
    <property type="entry name" value="HATPase_c"/>
    <property type="match status" value="1"/>
</dbReference>